<evidence type="ECO:0000256" key="2">
    <source>
        <dbReference type="PROSITE-ProRule" id="PRU00285"/>
    </source>
</evidence>
<evidence type="ECO:0000256" key="3">
    <source>
        <dbReference type="RuleBase" id="RU003616"/>
    </source>
</evidence>
<dbReference type="SUPFAM" id="SSF49764">
    <property type="entry name" value="HSP20-like chaperones"/>
    <property type="match status" value="1"/>
</dbReference>
<evidence type="ECO:0000259" key="4">
    <source>
        <dbReference type="PROSITE" id="PS01031"/>
    </source>
</evidence>
<dbReference type="PROSITE" id="PS01031">
    <property type="entry name" value="SHSP"/>
    <property type="match status" value="1"/>
</dbReference>
<dbReference type="CDD" id="cd06470">
    <property type="entry name" value="ACD_IbpA-B_like"/>
    <property type="match status" value="1"/>
</dbReference>
<evidence type="ECO:0000313" key="6">
    <source>
        <dbReference type="Proteomes" id="UP001375743"/>
    </source>
</evidence>
<dbReference type="PANTHER" id="PTHR47062:SF1">
    <property type="entry name" value="SMALL HEAT SHOCK PROTEIN IBPA"/>
    <property type="match status" value="1"/>
</dbReference>
<dbReference type="InterPro" id="IPR002068">
    <property type="entry name" value="A-crystallin/Hsp20_dom"/>
</dbReference>
<dbReference type="Gene3D" id="2.60.40.790">
    <property type="match status" value="1"/>
</dbReference>
<dbReference type="RefSeq" id="WP_418159675.1">
    <property type="nucleotide sequence ID" value="NZ_JBBLZC010000010.1"/>
</dbReference>
<dbReference type="Pfam" id="PF00011">
    <property type="entry name" value="HSP20"/>
    <property type="match status" value="1"/>
</dbReference>
<dbReference type="PANTHER" id="PTHR47062">
    <property type="match status" value="1"/>
</dbReference>
<comment type="caution">
    <text evidence="5">The sequence shown here is derived from an EMBL/GenBank/DDBJ whole genome shotgun (WGS) entry which is preliminary data.</text>
</comment>
<gene>
    <name evidence="5" type="ORF">U1T56_11775</name>
</gene>
<keyword evidence="1" id="KW-0346">Stress response</keyword>
<dbReference type="InterPro" id="IPR008978">
    <property type="entry name" value="HSP20-like_chaperone"/>
</dbReference>
<reference evidence="5 6" key="1">
    <citation type="submission" date="2024-01" db="EMBL/GenBank/DDBJ databases">
        <title>Multi-omics insights into the function and evolution of sodium benzoate biodegradation pathways in Benzoatithermus flavus gen. nov., sp. nov. from hot spring.</title>
        <authorList>
            <person name="Hu C.-J."/>
            <person name="Li W.-J."/>
        </authorList>
    </citation>
    <scope>NUCLEOTIDE SEQUENCE [LARGE SCALE GENOMIC DNA]</scope>
    <source>
        <strain evidence="5 6">SYSU G07066</strain>
    </source>
</reference>
<proteinExistence type="inferred from homology"/>
<keyword evidence="6" id="KW-1185">Reference proteome</keyword>
<dbReference type="InterPro" id="IPR037913">
    <property type="entry name" value="ACD_IbpA/B"/>
</dbReference>
<sequence length="157" mass="17798">MRTVFDFSPLFRSSIGFDRVFDLLENATRFQTTDSWPPYNIEKMGEDQYRIVMAVAGFAPDELNITVEPNLLVVSGEKKVDENVQYLHRGIAAGSFERRFELADFVQVKDASLDNGILTIQLVRELPEEMKPRRIEIQAKALGAGAQPQQLEHKKAA</sequence>
<evidence type="ECO:0000313" key="5">
    <source>
        <dbReference type="EMBL" id="MEK0083830.1"/>
    </source>
</evidence>
<comment type="similarity">
    <text evidence="2 3">Belongs to the small heat shock protein (HSP20) family.</text>
</comment>
<dbReference type="EMBL" id="JBBLZC010000010">
    <property type="protein sequence ID" value="MEK0083830.1"/>
    <property type="molecule type" value="Genomic_DNA"/>
</dbReference>
<organism evidence="5 6">
    <name type="scientific">Benzoatithermus flavus</name>
    <dbReference type="NCBI Taxonomy" id="3108223"/>
    <lineage>
        <taxon>Bacteria</taxon>
        <taxon>Pseudomonadati</taxon>
        <taxon>Pseudomonadota</taxon>
        <taxon>Alphaproteobacteria</taxon>
        <taxon>Geminicoccales</taxon>
        <taxon>Geminicoccaceae</taxon>
        <taxon>Benzoatithermus</taxon>
    </lineage>
</organism>
<dbReference type="Proteomes" id="UP001375743">
    <property type="component" value="Unassembled WGS sequence"/>
</dbReference>
<evidence type="ECO:0000256" key="1">
    <source>
        <dbReference type="ARBA" id="ARBA00023016"/>
    </source>
</evidence>
<protein>
    <submittedName>
        <fullName evidence="5">Hsp20 family protein</fullName>
    </submittedName>
</protein>
<name>A0ABU8XRI9_9PROT</name>
<accession>A0ABU8XRI9</accession>
<feature type="domain" description="SHSP" evidence="4">
    <location>
        <begin position="30"/>
        <end position="140"/>
    </location>
</feature>